<dbReference type="EMBL" id="CAJPIN010131736">
    <property type="protein sequence ID" value="CAG2069358.1"/>
    <property type="molecule type" value="Genomic_DNA"/>
</dbReference>
<dbReference type="Gene3D" id="3.30.470.20">
    <property type="entry name" value="ATP-grasp fold, B domain"/>
    <property type="match status" value="1"/>
</dbReference>
<accession>A0ABN7PNU4</accession>
<dbReference type="InterPro" id="IPR013650">
    <property type="entry name" value="ATP-grasp_succ-CoA_synth-type"/>
</dbReference>
<proteinExistence type="predicted"/>
<dbReference type="SUPFAM" id="SSF56059">
    <property type="entry name" value="Glutathione synthetase ATP-binding domain-like"/>
    <property type="match status" value="1"/>
</dbReference>
<sequence length="104" mass="11538">MFRISAFNVGVQMIPTCFSSRTIQGVTLVLDWPTDDGEIEVQFPVGYTEPGISKEQALKIADQVGLKDKRDQTAEILLRLYNLFLAKDALLIEVNPYAEDSSGS</sequence>
<feature type="domain" description="ATP-grasp fold succinyl-CoA synthetase-type" evidence="1">
    <location>
        <begin position="49"/>
        <end position="98"/>
    </location>
</feature>
<organism evidence="2 3">
    <name type="scientific">Timema podura</name>
    <name type="common">Walking stick</name>
    <dbReference type="NCBI Taxonomy" id="61482"/>
    <lineage>
        <taxon>Eukaryota</taxon>
        <taxon>Metazoa</taxon>
        <taxon>Ecdysozoa</taxon>
        <taxon>Arthropoda</taxon>
        <taxon>Hexapoda</taxon>
        <taxon>Insecta</taxon>
        <taxon>Pterygota</taxon>
        <taxon>Neoptera</taxon>
        <taxon>Polyneoptera</taxon>
        <taxon>Phasmatodea</taxon>
        <taxon>Timematodea</taxon>
        <taxon>Timematoidea</taxon>
        <taxon>Timematidae</taxon>
        <taxon>Timema</taxon>
    </lineage>
</organism>
<feature type="non-terminal residue" evidence="2">
    <location>
        <position position="104"/>
    </location>
</feature>
<comment type="caution">
    <text evidence="2">The sequence shown here is derived from an EMBL/GenBank/DDBJ whole genome shotgun (WGS) entry which is preliminary data.</text>
</comment>
<name>A0ABN7PNU4_TIMPD</name>
<dbReference type="Pfam" id="PF08442">
    <property type="entry name" value="ATP-grasp_2"/>
    <property type="match status" value="1"/>
</dbReference>
<evidence type="ECO:0000313" key="2">
    <source>
        <dbReference type="EMBL" id="CAG2069358.1"/>
    </source>
</evidence>
<evidence type="ECO:0000313" key="3">
    <source>
        <dbReference type="Proteomes" id="UP001153148"/>
    </source>
</evidence>
<dbReference type="Proteomes" id="UP001153148">
    <property type="component" value="Unassembled WGS sequence"/>
</dbReference>
<evidence type="ECO:0000259" key="1">
    <source>
        <dbReference type="Pfam" id="PF08442"/>
    </source>
</evidence>
<reference evidence="2" key="1">
    <citation type="submission" date="2021-03" db="EMBL/GenBank/DDBJ databases">
        <authorList>
            <person name="Tran Van P."/>
        </authorList>
    </citation>
    <scope>NUCLEOTIDE SEQUENCE</scope>
</reference>
<protein>
    <recommendedName>
        <fullName evidence="1">ATP-grasp fold succinyl-CoA synthetase-type domain-containing protein</fullName>
    </recommendedName>
</protein>
<gene>
    <name evidence="2" type="ORF">TPAB3V08_LOCUS16300</name>
</gene>
<keyword evidence="3" id="KW-1185">Reference proteome</keyword>